<protein>
    <submittedName>
        <fullName evidence="1">Uncharacterized protein</fullName>
    </submittedName>
</protein>
<sequence length="83" mass="8960">MDRVVLDAELREKLGDLSTPFHIFDETGRVVLFVTPADSKSLYEGMDSGIPSEEIQRRIAAGGGRPLKAILADLAAKYGEASP</sequence>
<gene>
    <name evidence="1" type="ORF">I41_29520</name>
</gene>
<organism evidence="1 2">
    <name type="scientific">Lacipirellula limnantheis</name>
    <dbReference type="NCBI Taxonomy" id="2528024"/>
    <lineage>
        <taxon>Bacteria</taxon>
        <taxon>Pseudomonadati</taxon>
        <taxon>Planctomycetota</taxon>
        <taxon>Planctomycetia</taxon>
        <taxon>Pirellulales</taxon>
        <taxon>Lacipirellulaceae</taxon>
        <taxon>Lacipirellula</taxon>
    </lineage>
</organism>
<dbReference type="EMBL" id="CP036339">
    <property type="protein sequence ID" value="QDT73761.1"/>
    <property type="molecule type" value="Genomic_DNA"/>
</dbReference>
<dbReference type="RefSeq" id="WP_145433362.1">
    <property type="nucleotide sequence ID" value="NZ_CP036339.1"/>
</dbReference>
<reference evidence="1 2" key="1">
    <citation type="submission" date="2019-02" db="EMBL/GenBank/DDBJ databases">
        <title>Deep-cultivation of Planctomycetes and their phenomic and genomic characterization uncovers novel biology.</title>
        <authorList>
            <person name="Wiegand S."/>
            <person name="Jogler M."/>
            <person name="Boedeker C."/>
            <person name="Pinto D."/>
            <person name="Vollmers J."/>
            <person name="Rivas-Marin E."/>
            <person name="Kohn T."/>
            <person name="Peeters S.H."/>
            <person name="Heuer A."/>
            <person name="Rast P."/>
            <person name="Oberbeckmann S."/>
            <person name="Bunk B."/>
            <person name="Jeske O."/>
            <person name="Meyerdierks A."/>
            <person name="Storesund J.E."/>
            <person name="Kallscheuer N."/>
            <person name="Luecker S."/>
            <person name="Lage O.M."/>
            <person name="Pohl T."/>
            <person name="Merkel B.J."/>
            <person name="Hornburger P."/>
            <person name="Mueller R.-W."/>
            <person name="Bruemmer F."/>
            <person name="Labrenz M."/>
            <person name="Spormann A.M."/>
            <person name="Op den Camp H."/>
            <person name="Overmann J."/>
            <person name="Amann R."/>
            <person name="Jetten M.S.M."/>
            <person name="Mascher T."/>
            <person name="Medema M.H."/>
            <person name="Devos D.P."/>
            <person name="Kaster A.-K."/>
            <person name="Ovreas L."/>
            <person name="Rohde M."/>
            <person name="Galperin M.Y."/>
            <person name="Jogler C."/>
        </authorList>
    </citation>
    <scope>NUCLEOTIDE SEQUENCE [LARGE SCALE GENOMIC DNA]</scope>
    <source>
        <strain evidence="1 2">I41</strain>
    </source>
</reference>
<name>A0A517TZG6_9BACT</name>
<dbReference type="Proteomes" id="UP000317909">
    <property type="component" value="Chromosome"/>
</dbReference>
<evidence type="ECO:0000313" key="2">
    <source>
        <dbReference type="Proteomes" id="UP000317909"/>
    </source>
</evidence>
<keyword evidence="2" id="KW-1185">Reference proteome</keyword>
<accession>A0A517TZG6</accession>
<proteinExistence type="predicted"/>
<dbReference type="KEGG" id="llh:I41_29520"/>
<dbReference type="AlphaFoldDB" id="A0A517TZG6"/>
<evidence type="ECO:0000313" key="1">
    <source>
        <dbReference type="EMBL" id="QDT73761.1"/>
    </source>
</evidence>